<comment type="caution">
    <text evidence="3">The sequence shown here is derived from an EMBL/GenBank/DDBJ whole genome shotgun (WGS) entry which is preliminary data.</text>
</comment>
<dbReference type="GO" id="GO:0016740">
    <property type="term" value="F:transferase activity"/>
    <property type="evidence" value="ECO:0007669"/>
    <property type="project" value="UniProtKB-KW"/>
</dbReference>
<evidence type="ECO:0000256" key="1">
    <source>
        <dbReference type="PROSITE-ProRule" id="PRU10141"/>
    </source>
</evidence>
<organism evidence="3 4">
    <name type="scientific">Mycolicibacterium obuense</name>
    <dbReference type="NCBI Taxonomy" id="1807"/>
    <lineage>
        <taxon>Bacteria</taxon>
        <taxon>Bacillati</taxon>
        <taxon>Actinomycetota</taxon>
        <taxon>Actinomycetes</taxon>
        <taxon>Mycobacteriales</taxon>
        <taxon>Mycobacteriaceae</taxon>
        <taxon>Mycolicibacterium</taxon>
    </lineage>
</organism>
<dbReference type="PANTHER" id="PTHR11012">
    <property type="entry name" value="PROTEIN KINASE-LIKE DOMAIN-CONTAINING"/>
    <property type="match status" value="1"/>
</dbReference>
<reference evidence="3 4" key="1">
    <citation type="journal article" date="2015" name="Genome Biol. Evol.">
        <title>Characterization of Three Mycobacterium spp. with Potential Use in Bioremediation by Genome Sequencing and Comparative Genomics.</title>
        <authorList>
            <person name="Das S."/>
            <person name="Pettersson B.M."/>
            <person name="Behra P.R."/>
            <person name="Ramesh M."/>
            <person name="Dasgupta S."/>
            <person name="Bhattacharya A."/>
            <person name="Kirsebom L.A."/>
        </authorList>
    </citation>
    <scope>NUCLEOTIDE SEQUENCE [LARGE SCALE GENOMIC DNA]</scope>
    <source>
        <strain evidence="3 4">DSM 44075</strain>
    </source>
</reference>
<dbReference type="PATRIC" id="fig|1807.14.peg.1175"/>
<dbReference type="RefSeq" id="WP_048422449.1">
    <property type="nucleotide sequence ID" value="NZ_JYNU01000006.1"/>
</dbReference>
<evidence type="ECO:0000259" key="2">
    <source>
        <dbReference type="SMART" id="SM00587"/>
    </source>
</evidence>
<gene>
    <name evidence="3" type="ORF">MOBUDSM44075_01169</name>
</gene>
<dbReference type="PANTHER" id="PTHR11012:SF30">
    <property type="entry name" value="PROTEIN KINASE-LIKE DOMAIN-CONTAINING"/>
    <property type="match status" value="1"/>
</dbReference>
<keyword evidence="3" id="KW-0808">Transferase</keyword>
<dbReference type="InterPro" id="IPR002575">
    <property type="entry name" value="Aminoglycoside_PTrfase"/>
</dbReference>
<keyword evidence="1" id="KW-0067">ATP-binding</keyword>
<sequence length="365" mass="39316">MSSDGSQTTAIPLHPDDITPGWLNGVLGPVLSGASIDSVTVIPVGTGQTGATYRVTASYTQRSGLLPPSFVVKLPSQDPEVRQRVALGYRSEHAFYTEVGATLAVPTAHCYHIDLANDGADFVMVMEDLAPAVQGDQINGCSTGQASLAVEALAGLHGPRWCDPAWLDFGGTTMPRADADIARGMGDLARFAADTTVERLGDRMSSDDRSTIDEAVSWVPAWLLLEPERYALLHGDYRLDNLLFDPGCSRVTVVDWQTLTVGLPARDLSYFIATSFGAADRSSVEGDLVTAYCDALRSHGVVDYSIEDCWDDYRVGMLQVPLLTMLGFAFSSATERGDDMVLAMLTRGCAAIRELATLDRIEQRS</sequence>
<feature type="binding site" evidence="1">
    <location>
        <position position="73"/>
    </location>
    <ligand>
        <name>ATP</name>
        <dbReference type="ChEBI" id="CHEBI:30616"/>
    </ligand>
</feature>
<dbReference type="InterPro" id="IPR017441">
    <property type="entry name" value="Protein_kinase_ATP_BS"/>
</dbReference>
<accession>A0A0J6WA47</accession>
<dbReference type="GO" id="GO:0005524">
    <property type="term" value="F:ATP binding"/>
    <property type="evidence" value="ECO:0007669"/>
    <property type="project" value="UniProtKB-UniRule"/>
</dbReference>
<dbReference type="EMBL" id="JYNU01000006">
    <property type="protein sequence ID" value="KMO80035.1"/>
    <property type="molecule type" value="Genomic_DNA"/>
</dbReference>
<dbReference type="SUPFAM" id="SSF56112">
    <property type="entry name" value="Protein kinase-like (PK-like)"/>
    <property type="match status" value="1"/>
</dbReference>
<keyword evidence="1" id="KW-0547">Nucleotide-binding</keyword>
<dbReference type="PROSITE" id="PS00107">
    <property type="entry name" value="PROTEIN_KINASE_ATP"/>
    <property type="match status" value="1"/>
</dbReference>
<dbReference type="InterPro" id="IPR015897">
    <property type="entry name" value="CHK_kinase-like"/>
</dbReference>
<feature type="domain" description="CHK kinase-like" evidence="2">
    <location>
        <begin position="124"/>
        <end position="302"/>
    </location>
</feature>
<dbReference type="SMART" id="SM00587">
    <property type="entry name" value="CHK"/>
    <property type="match status" value="1"/>
</dbReference>
<evidence type="ECO:0000313" key="3">
    <source>
        <dbReference type="EMBL" id="KMO80035.1"/>
    </source>
</evidence>
<dbReference type="Proteomes" id="UP000036313">
    <property type="component" value="Unassembled WGS sequence"/>
</dbReference>
<proteinExistence type="predicted"/>
<dbReference type="InterPro" id="IPR011009">
    <property type="entry name" value="Kinase-like_dom_sf"/>
</dbReference>
<dbReference type="Gene3D" id="3.90.1200.10">
    <property type="match status" value="1"/>
</dbReference>
<dbReference type="AlphaFoldDB" id="A0A0J6WA47"/>
<name>A0A0J6WA47_9MYCO</name>
<protein>
    <submittedName>
        <fullName evidence="3">Phosphotransferase enzyme family protein</fullName>
    </submittedName>
</protein>
<dbReference type="Pfam" id="PF01636">
    <property type="entry name" value="APH"/>
    <property type="match status" value="1"/>
</dbReference>
<evidence type="ECO:0000313" key="4">
    <source>
        <dbReference type="Proteomes" id="UP000036313"/>
    </source>
</evidence>